<accession>A0A2S4JPP8</accession>
<dbReference type="Pfam" id="PF12801">
    <property type="entry name" value="Fer4_5"/>
    <property type="match status" value="2"/>
</dbReference>
<keyword evidence="7" id="KW-0812">Transmembrane</keyword>
<dbReference type="PROSITE" id="PS00198">
    <property type="entry name" value="4FE4S_FER_1"/>
    <property type="match status" value="2"/>
</dbReference>
<feature type="transmembrane region" description="Helical" evidence="7">
    <location>
        <begin position="12"/>
        <end position="43"/>
    </location>
</feature>
<name>A0A2S4JPP8_9SPIO</name>
<evidence type="ECO:0000313" key="9">
    <source>
        <dbReference type="EMBL" id="POR01491.1"/>
    </source>
</evidence>
<evidence type="ECO:0000259" key="8">
    <source>
        <dbReference type="PROSITE" id="PS51379"/>
    </source>
</evidence>
<dbReference type="PANTHER" id="PTHR30176:SF3">
    <property type="entry name" value="FERREDOXIN-TYPE PROTEIN NAPH"/>
    <property type="match status" value="1"/>
</dbReference>
<dbReference type="InterPro" id="IPR017896">
    <property type="entry name" value="4Fe4S_Fe-S-bd"/>
</dbReference>
<dbReference type="AlphaFoldDB" id="A0A2S4JPP8"/>
<dbReference type="Proteomes" id="UP000237350">
    <property type="component" value="Unassembled WGS sequence"/>
</dbReference>
<sequence length="246" mass="27231">MKKNRIFSRTRRVAWLLVPILALGSLYQPLLGLGVVGIMIIIAGTGLFRGRFFCGHLCPHGSLFDRFMLPLSLNRKFPSFLTSPVAKWGFFTLYMVMFTLRLARILPFVGDGQTLERLGALMGIQYLAMPTVVGLTLSFLNPRTWCTVCPMGTFGEVLHKTGTTLGARRTRDRLLTITEPEKCISCGICARVCPMQLTPHTNFNQAGQFTDPACIRCGTCVAHCPPGILTFASEDDLTQLKEASRP</sequence>
<keyword evidence="7" id="KW-1133">Transmembrane helix</keyword>
<keyword evidence="6" id="KW-0411">Iron-sulfur</keyword>
<protein>
    <recommendedName>
        <fullName evidence="8">4Fe-4S ferredoxin-type domain-containing protein</fullName>
    </recommendedName>
</protein>
<comment type="caution">
    <text evidence="9">The sequence shown here is derived from an EMBL/GenBank/DDBJ whole genome shotgun (WGS) entry which is preliminary data.</text>
</comment>
<dbReference type="GO" id="GO:0046872">
    <property type="term" value="F:metal ion binding"/>
    <property type="evidence" value="ECO:0007669"/>
    <property type="project" value="UniProtKB-KW"/>
</dbReference>
<dbReference type="GO" id="GO:0005886">
    <property type="term" value="C:plasma membrane"/>
    <property type="evidence" value="ECO:0007669"/>
    <property type="project" value="TreeGrafter"/>
</dbReference>
<keyword evidence="10" id="KW-1185">Reference proteome</keyword>
<keyword evidence="3" id="KW-0479">Metal-binding</keyword>
<evidence type="ECO:0000256" key="1">
    <source>
        <dbReference type="ARBA" id="ARBA00022448"/>
    </source>
</evidence>
<evidence type="ECO:0000256" key="3">
    <source>
        <dbReference type="ARBA" id="ARBA00022723"/>
    </source>
</evidence>
<dbReference type="InterPro" id="IPR051684">
    <property type="entry name" value="Electron_Trans/Redox"/>
</dbReference>
<dbReference type="Gene3D" id="3.30.70.20">
    <property type="match status" value="1"/>
</dbReference>
<feature type="domain" description="4Fe-4S ferredoxin-type" evidence="8">
    <location>
        <begin position="173"/>
        <end position="203"/>
    </location>
</feature>
<evidence type="ECO:0000256" key="2">
    <source>
        <dbReference type="ARBA" id="ARBA00022485"/>
    </source>
</evidence>
<proteinExistence type="predicted"/>
<evidence type="ECO:0000256" key="5">
    <source>
        <dbReference type="ARBA" id="ARBA00023004"/>
    </source>
</evidence>
<evidence type="ECO:0000256" key="4">
    <source>
        <dbReference type="ARBA" id="ARBA00022982"/>
    </source>
</evidence>
<dbReference type="RefSeq" id="WP_181015480.1">
    <property type="nucleotide sequence ID" value="NZ_LPWH01000066.1"/>
</dbReference>
<dbReference type="InterPro" id="IPR017900">
    <property type="entry name" value="4Fe4S_Fe_S_CS"/>
</dbReference>
<gene>
    <name evidence="9" type="ORF">AU468_07975</name>
</gene>
<dbReference type="PANTHER" id="PTHR30176">
    <property type="entry name" value="FERREDOXIN-TYPE PROTEIN NAPH"/>
    <property type="match status" value="1"/>
</dbReference>
<feature type="domain" description="4Fe-4S ferredoxin-type" evidence="8">
    <location>
        <begin position="206"/>
        <end position="234"/>
    </location>
</feature>
<dbReference type="EMBL" id="LPWH01000066">
    <property type="protein sequence ID" value="POR01491.1"/>
    <property type="molecule type" value="Genomic_DNA"/>
</dbReference>
<keyword evidence="5" id="KW-0408">Iron</keyword>
<keyword evidence="7" id="KW-0472">Membrane</keyword>
<keyword evidence="4" id="KW-0249">Electron transport</keyword>
<dbReference type="GO" id="GO:0051539">
    <property type="term" value="F:4 iron, 4 sulfur cluster binding"/>
    <property type="evidence" value="ECO:0007669"/>
    <property type="project" value="UniProtKB-KW"/>
</dbReference>
<keyword evidence="1" id="KW-0813">Transport</keyword>
<reference evidence="10" key="1">
    <citation type="submission" date="2015-12" db="EMBL/GenBank/DDBJ databases">
        <authorList>
            <person name="Lodha T.D."/>
            <person name="Chintalapati S."/>
            <person name="Chintalapati V.R."/>
            <person name="Sravanthi T."/>
        </authorList>
    </citation>
    <scope>NUCLEOTIDE SEQUENCE [LARGE SCALE GENOMIC DNA]</scope>
    <source>
        <strain evidence="10">JC133</strain>
    </source>
</reference>
<evidence type="ECO:0000313" key="10">
    <source>
        <dbReference type="Proteomes" id="UP000237350"/>
    </source>
</evidence>
<evidence type="ECO:0000256" key="7">
    <source>
        <dbReference type="SAM" id="Phobius"/>
    </source>
</evidence>
<dbReference type="SUPFAM" id="SSF54862">
    <property type="entry name" value="4Fe-4S ferredoxins"/>
    <property type="match status" value="1"/>
</dbReference>
<keyword evidence="2" id="KW-0004">4Fe-4S</keyword>
<dbReference type="Pfam" id="PF13237">
    <property type="entry name" value="Fer4_10"/>
    <property type="match status" value="1"/>
</dbReference>
<dbReference type="PROSITE" id="PS51379">
    <property type="entry name" value="4FE4S_FER_2"/>
    <property type="match status" value="2"/>
</dbReference>
<evidence type="ECO:0000256" key="6">
    <source>
        <dbReference type="ARBA" id="ARBA00023014"/>
    </source>
</evidence>
<organism evidence="9 10">
    <name type="scientific">Alkalispirochaeta sphaeroplastigenens</name>
    <dbReference type="NCBI Taxonomy" id="1187066"/>
    <lineage>
        <taxon>Bacteria</taxon>
        <taxon>Pseudomonadati</taxon>
        <taxon>Spirochaetota</taxon>
        <taxon>Spirochaetia</taxon>
        <taxon>Spirochaetales</taxon>
        <taxon>Spirochaetaceae</taxon>
        <taxon>Alkalispirochaeta</taxon>
    </lineage>
</organism>